<dbReference type="InterPro" id="IPR001646">
    <property type="entry name" value="5peptide_repeat"/>
</dbReference>
<dbReference type="EMBL" id="LAZR01018660">
    <property type="protein sequence ID" value="KKL95506.1"/>
    <property type="molecule type" value="Genomic_DNA"/>
</dbReference>
<dbReference type="Pfam" id="PF00805">
    <property type="entry name" value="Pentapeptide"/>
    <property type="match status" value="1"/>
</dbReference>
<organism evidence="1">
    <name type="scientific">marine sediment metagenome</name>
    <dbReference type="NCBI Taxonomy" id="412755"/>
    <lineage>
        <taxon>unclassified sequences</taxon>
        <taxon>metagenomes</taxon>
        <taxon>ecological metagenomes</taxon>
    </lineage>
</organism>
<comment type="caution">
    <text evidence="1">The sequence shown here is derived from an EMBL/GenBank/DDBJ whole genome shotgun (WGS) entry which is preliminary data.</text>
</comment>
<protein>
    <recommendedName>
        <fullName evidence="2">Pentapeptide repeat-containing protein</fullName>
    </recommendedName>
</protein>
<dbReference type="PANTHER" id="PTHR14136:SF17">
    <property type="entry name" value="BTB_POZ DOMAIN-CONTAINING PROTEIN KCTD9"/>
    <property type="match status" value="1"/>
</dbReference>
<reference evidence="1" key="1">
    <citation type="journal article" date="2015" name="Nature">
        <title>Complex archaea that bridge the gap between prokaryotes and eukaryotes.</title>
        <authorList>
            <person name="Spang A."/>
            <person name="Saw J.H."/>
            <person name="Jorgensen S.L."/>
            <person name="Zaremba-Niedzwiedzka K."/>
            <person name="Martijn J."/>
            <person name="Lind A.E."/>
            <person name="van Eijk R."/>
            <person name="Schleper C."/>
            <person name="Guy L."/>
            <person name="Ettema T.J."/>
        </authorList>
    </citation>
    <scope>NUCLEOTIDE SEQUENCE</scope>
</reference>
<gene>
    <name evidence="1" type="ORF">LCGC14_1853910</name>
</gene>
<name>A0A0F9GXT6_9ZZZZ</name>
<dbReference type="Gene3D" id="2.160.20.80">
    <property type="entry name" value="E3 ubiquitin-protein ligase SopA"/>
    <property type="match status" value="1"/>
</dbReference>
<sequence length="139" mass="16160">MEKKKLDLASILRKHKKWLLDHKTGKKANLQRANLREADLMGADLKKADLRWANLMGADLQHANLREADLIGTNLDFSVFDLSCNTFWIKADDKLVMQLIAHITRIDKANLTRKAKRAIKVLDEWKNEFCSYRKDVKEI</sequence>
<proteinExistence type="predicted"/>
<dbReference type="InterPro" id="IPR051082">
    <property type="entry name" value="Pentapeptide-BTB/POZ_domain"/>
</dbReference>
<evidence type="ECO:0000313" key="1">
    <source>
        <dbReference type="EMBL" id="KKL95506.1"/>
    </source>
</evidence>
<accession>A0A0F9GXT6</accession>
<dbReference type="SUPFAM" id="SSF141571">
    <property type="entry name" value="Pentapeptide repeat-like"/>
    <property type="match status" value="1"/>
</dbReference>
<evidence type="ECO:0008006" key="2">
    <source>
        <dbReference type="Google" id="ProtNLM"/>
    </source>
</evidence>
<dbReference type="PANTHER" id="PTHR14136">
    <property type="entry name" value="BTB_POZ DOMAIN-CONTAINING PROTEIN KCTD9"/>
    <property type="match status" value="1"/>
</dbReference>
<dbReference type="AlphaFoldDB" id="A0A0F9GXT6"/>